<dbReference type="InterPro" id="IPR001296">
    <property type="entry name" value="Glyco_trans_1"/>
</dbReference>
<protein>
    <submittedName>
        <fullName evidence="2">Glycosyltransferase family 4 protein</fullName>
    </submittedName>
</protein>
<accession>A0A9X4RP15</accession>
<dbReference type="AlphaFoldDB" id="A0A9X4RP15"/>
<dbReference type="Gene3D" id="3.40.50.2000">
    <property type="entry name" value="Glycogen Phosphorylase B"/>
    <property type="match status" value="2"/>
</dbReference>
<dbReference type="Pfam" id="PF00534">
    <property type="entry name" value="Glycos_transf_1"/>
    <property type="match status" value="1"/>
</dbReference>
<dbReference type="PANTHER" id="PTHR12526">
    <property type="entry name" value="GLYCOSYLTRANSFERASE"/>
    <property type="match status" value="1"/>
</dbReference>
<comment type="caution">
    <text evidence="2">The sequence shown here is derived from an EMBL/GenBank/DDBJ whole genome shotgun (WGS) entry which is preliminary data.</text>
</comment>
<sequence length="386" mass="44338">MKVLVVSHENSLSGANKSLISLINLLSDKISFDILVNKKEGELVETLKSNSKVNIIQTNYSWSVAHSRSTTLKRWIRLIVDAFKYYTSYPISKKLIEELKINGYDLVYSNTSTIDIGYRISQKLKVPHIWHIREFGKLDFNFQNLRKKSYYDKMLIGSEMIIFISKALQAEYERKLNLNSTVIHNGFEITQLKYEIKIFSQLTKESLINIAVTGQVSPGKGQHEAIRACELLIKEGYKIVLNLYGEIDYDYLNKTVPNFNNFSWLRLHGSVSDLYERRHDIDIELVCSKNEAFGRVTIEAMLHRIPIIGSNTGGTLELIDDGRTGILYESGNIISLADKIKKIINNNELRMSIIDSAEKFAEQFTIERTSNDLYTVFSNVLNKKRE</sequence>
<evidence type="ECO:0000259" key="1">
    <source>
        <dbReference type="Pfam" id="PF00534"/>
    </source>
</evidence>
<organism evidence="2 3">
    <name type="scientific">Streptococcus suis</name>
    <dbReference type="NCBI Taxonomy" id="1307"/>
    <lineage>
        <taxon>Bacteria</taxon>
        <taxon>Bacillati</taxon>
        <taxon>Bacillota</taxon>
        <taxon>Bacilli</taxon>
        <taxon>Lactobacillales</taxon>
        <taxon>Streptococcaceae</taxon>
        <taxon>Streptococcus</taxon>
    </lineage>
</organism>
<dbReference type="PANTHER" id="PTHR12526:SF627">
    <property type="entry name" value="D-RHAMNOSYLTRANSFERASE WBPZ"/>
    <property type="match status" value="1"/>
</dbReference>
<dbReference type="EMBL" id="JANFML010000022">
    <property type="protein sequence ID" value="MDG4512651.1"/>
    <property type="molecule type" value="Genomic_DNA"/>
</dbReference>
<dbReference type="SUPFAM" id="SSF53756">
    <property type="entry name" value="UDP-Glycosyltransferase/glycogen phosphorylase"/>
    <property type="match status" value="1"/>
</dbReference>
<proteinExistence type="predicted"/>
<dbReference type="Proteomes" id="UP001152879">
    <property type="component" value="Unassembled WGS sequence"/>
</dbReference>
<gene>
    <name evidence="2" type="ORF">NOL15_07325</name>
</gene>
<dbReference type="GO" id="GO:0016757">
    <property type="term" value="F:glycosyltransferase activity"/>
    <property type="evidence" value="ECO:0007669"/>
    <property type="project" value="InterPro"/>
</dbReference>
<name>A0A9X4RP15_STRSU</name>
<dbReference type="CDD" id="cd03801">
    <property type="entry name" value="GT4_PimA-like"/>
    <property type="match status" value="1"/>
</dbReference>
<reference evidence="2" key="1">
    <citation type="submission" date="2022-07" db="EMBL/GenBank/DDBJ databases">
        <title>Whole Genome Sequencing of Streptococcus suis.</title>
        <authorList>
            <person name="Dai X."/>
            <person name="Huang J."/>
            <person name="Wang L."/>
        </authorList>
    </citation>
    <scope>NUCLEOTIDE SEQUENCE</scope>
    <source>
        <strain evidence="2">SFB2</strain>
    </source>
</reference>
<feature type="domain" description="Glycosyl transferase family 1" evidence="1">
    <location>
        <begin position="200"/>
        <end position="359"/>
    </location>
</feature>
<evidence type="ECO:0000313" key="2">
    <source>
        <dbReference type="EMBL" id="MDG4512651.1"/>
    </source>
</evidence>
<evidence type="ECO:0000313" key="3">
    <source>
        <dbReference type="Proteomes" id="UP001152879"/>
    </source>
</evidence>